<evidence type="ECO:0000259" key="19">
    <source>
        <dbReference type="PROSITE" id="PS50600"/>
    </source>
</evidence>
<protein>
    <recommendedName>
        <fullName evidence="16">alpha-1,2-Mannosidase</fullName>
        <ecNumber evidence="16">3.2.1.-</ecNumber>
    </recommendedName>
</protein>
<evidence type="ECO:0000256" key="10">
    <source>
        <dbReference type="ARBA" id="ARBA00023157"/>
    </source>
</evidence>
<feature type="disulfide bond" evidence="15">
    <location>
        <begin position="469"/>
        <end position="512"/>
    </location>
</feature>
<dbReference type="EC" id="3.2.1.-" evidence="16"/>
<evidence type="ECO:0000256" key="12">
    <source>
        <dbReference type="ARBA" id="ARBA00048605"/>
    </source>
</evidence>
<dbReference type="InterPro" id="IPR012341">
    <property type="entry name" value="6hp_glycosidase-like_sf"/>
</dbReference>
<dbReference type="FunFam" id="3.40.395.10:FF:000008">
    <property type="entry name" value="Ulp1 protease family protein"/>
    <property type="match status" value="1"/>
</dbReference>
<feature type="active site" description="Proton donor" evidence="13">
    <location>
        <position position="526"/>
    </location>
</feature>
<dbReference type="Proteomes" id="UP000472372">
    <property type="component" value="Chromosome 5"/>
</dbReference>
<evidence type="ECO:0000256" key="15">
    <source>
        <dbReference type="PIRSR" id="PIRSR601382-3"/>
    </source>
</evidence>
<evidence type="ECO:0000256" key="11">
    <source>
        <dbReference type="ARBA" id="ARBA00047669"/>
    </source>
</evidence>
<feature type="active site" evidence="13">
    <location>
        <position position="402"/>
    </location>
</feature>
<evidence type="ECO:0000256" key="1">
    <source>
        <dbReference type="ARBA" id="ARBA00001913"/>
    </source>
</evidence>
<dbReference type="InterPro" id="IPR003653">
    <property type="entry name" value="Peptidase_C48_C"/>
</dbReference>
<keyword evidence="10 15" id="KW-1015">Disulfide bond</keyword>
<feature type="active site" description="Proton donor" evidence="13">
    <location>
        <position position="258"/>
    </location>
</feature>
<comment type="similarity">
    <text evidence="4 16">Belongs to the glycosyl hydrolase 47 family.</text>
</comment>
<evidence type="ECO:0000256" key="6">
    <source>
        <dbReference type="ARBA" id="ARBA00022723"/>
    </source>
</evidence>
<dbReference type="PRINTS" id="PR00747">
    <property type="entry name" value="GLYHDRLASE47"/>
</dbReference>
<dbReference type="AlphaFoldDB" id="A0A6S6W4A8"/>
<comment type="catalytic activity">
    <reaction evidence="11">
        <text>N(4)-(alpha-D-Man-(1-&gt;2)-alpha-D-Man-(1-&gt;2)-alpha-D-Man-(1-&gt;3)-[alpha-D-Man-(1-&gt;3)-[alpha-D-Man-(1-&gt;2)-alpha-D-Man-(1-&gt;6)]-alpha-D-Man-(1-&gt;6)]-beta-D-Man-(1-&gt;4)-beta-D-GlcNAc-(1-&gt;4)-beta-D-GlcNAc)-L-asparaginyl-[protein] (N-glucan mannose isomer 8A1,2,3B1,3) + 3 H2O = N(4)-(alpha-D-Man-(1-&gt;3)-[alpha-D-Man-(1-&gt;3)-[alpha-D-Man-(1-&gt;6)]-alpha-D-Man-(1-&gt;6)]-beta-D-Man-(1-&gt;4)-beta-D-GlcNAc-(1-&gt;4)-beta-D-GlcNAc)-L-asparaginyl-[protein] (N-glucan mannose isomer 5A1,2) + 3 beta-D-mannose</text>
        <dbReference type="Rhea" id="RHEA:56028"/>
        <dbReference type="Rhea" id="RHEA-COMP:14358"/>
        <dbReference type="Rhea" id="RHEA-COMP:14367"/>
        <dbReference type="ChEBI" id="CHEBI:15377"/>
        <dbReference type="ChEBI" id="CHEBI:28563"/>
        <dbReference type="ChEBI" id="CHEBI:59087"/>
        <dbReference type="ChEBI" id="CHEBI:60628"/>
        <dbReference type="EC" id="3.2.1.113"/>
    </reaction>
</comment>
<dbReference type="PANTHER" id="PTHR11742:SF55">
    <property type="entry name" value="ENDOPLASMIC RETICULUM MANNOSYL-OLIGOSACCHARIDE 1,2-ALPHA-MANNOSIDASE"/>
    <property type="match status" value="1"/>
</dbReference>
<dbReference type="InterPro" id="IPR001382">
    <property type="entry name" value="Glyco_hydro_47"/>
</dbReference>
<evidence type="ECO:0000256" key="13">
    <source>
        <dbReference type="PIRSR" id="PIRSR601382-1"/>
    </source>
</evidence>
<keyword evidence="6 14" id="KW-0479">Metal-binding</keyword>
<keyword evidence="8" id="KW-0788">Thiol protease</keyword>
<dbReference type="Pfam" id="PF01532">
    <property type="entry name" value="Glyco_hydro_47"/>
    <property type="match status" value="1"/>
</dbReference>
<dbReference type="GO" id="GO:0005509">
    <property type="term" value="F:calcium ion binding"/>
    <property type="evidence" value="ECO:0007669"/>
    <property type="project" value="InterPro"/>
</dbReference>
<feature type="binding site" evidence="14">
    <location>
        <position position="666"/>
    </location>
    <ligand>
        <name>Ca(2+)</name>
        <dbReference type="ChEBI" id="CHEBI:29108"/>
    </ligand>
</feature>
<accession>A0A6S6W4A8</accession>
<dbReference type="UniPathway" id="UPA00378"/>
<gene>
    <name evidence="20" type="ORF">PTTW11_06227</name>
</gene>
<comment type="catalytic activity">
    <reaction evidence="12">
        <text>N(4)-(alpha-D-Man-(1-&gt;2)-alpha-D-Man-(1-&gt;2)-alpha-D-Man-(1-&gt;3)-[alpha-D-Man-(1-&gt;2)-alpha-D-Man-(1-&gt;3)-[alpha-D-Man-(1-&gt;2)-alpha-D-Man-(1-&gt;6)]-alpha-D-Man-(1-&gt;6)]-beta-D-Man-(1-&gt;4)-beta-D-GlcNAc-(1-&gt;4)-beta-D-GlcNAc)-L-asparaginyl-[protein] (N-glucan mannose isomer 9A1,2,3B1,2,3) + 4 H2O = N(4)-(alpha-D-Man-(1-&gt;3)-[alpha-D-Man-(1-&gt;3)-[alpha-D-Man-(1-&gt;6)]-alpha-D-Man-(1-&gt;6)]-beta-D-Man-(1-&gt;4)-beta-D-GlcNAc-(1-&gt;4)-beta-D-GlcNAc)-L-asparaginyl-[protein] (N-glucan mannose isomer 5A1,2) + 4 beta-D-mannose</text>
        <dbReference type="Rhea" id="RHEA:56008"/>
        <dbReference type="Rhea" id="RHEA-COMP:14356"/>
        <dbReference type="Rhea" id="RHEA-COMP:14367"/>
        <dbReference type="ChEBI" id="CHEBI:15377"/>
        <dbReference type="ChEBI" id="CHEBI:28563"/>
        <dbReference type="ChEBI" id="CHEBI:59087"/>
        <dbReference type="ChEBI" id="CHEBI:139493"/>
        <dbReference type="EC" id="3.2.1.113"/>
    </reaction>
</comment>
<evidence type="ECO:0000256" key="16">
    <source>
        <dbReference type="RuleBase" id="RU361193"/>
    </source>
</evidence>
<evidence type="ECO:0000256" key="9">
    <source>
        <dbReference type="ARBA" id="ARBA00022837"/>
    </source>
</evidence>
<dbReference type="InterPro" id="IPR036026">
    <property type="entry name" value="Seven-hairpin_glycosidases"/>
</dbReference>
<dbReference type="PANTHER" id="PTHR11742">
    <property type="entry name" value="MANNOSYL-OLIGOSACCHARIDE ALPHA-1,2-MANNOSIDASE-RELATED"/>
    <property type="match status" value="1"/>
</dbReference>
<dbReference type="SUPFAM" id="SSF54001">
    <property type="entry name" value="Cysteine proteinases"/>
    <property type="match status" value="1"/>
</dbReference>
<evidence type="ECO:0000313" key="21">
    <source>
        <dbReference type="Proteomes" id="UP000472372"/>
    </source>
</evidence>
<evidence type="ECO:0000256" key="2">
    <source>
        <dbReference type="ARBA" id="ARBA00004922"/>
    </source>
</evidence>
<dbReference type="InterPro" id="IPR050749">
    <property type="entry name" value="Glycosyl_Hydrolase_47"/>
</dbReference>
<evidence type="ECO:0000256" key="7">
    <source>
        <dbReference type="ARBA" id="ARBA00022801"/>
    </source>
</evidence>
<dbReference type="PROSITE" id="PS50600">
    <property type="entry name" value="ULP_PROTEASE"/>
    <property type="match status" value="1"/>
</dbReference>
<evidence type="ECO:0000256" key="14">
    <source>
        <dbReference type="PIRSR" id="PIRSR601382-2"/>
    </source>
</evidence>
<keyword evidence="18" id="KW-1133">Transmembrane helix</keyword>
<feature type="region of interest" description="Disordered" evidence="17">
    <location>
        <begin position="698"/>
        <end position="726"/>
    </location>
</feature>
<dbReference type="GO" id="GO:0036503">
    <property type="term" value="P:ERAD pathway"/>
    <property type="evidence" value="ECO:0007669"/>
    <property type="project" value="UniProtKB-ARBA"/>
</dbReference>
<evidence type="ECO:0000256" key="3">
    <source>
        <dbReference type="ARBA" id="ARBA00005234"/>
    </source>
</evidence>
<dbReference type="Gene3D" id="1.50.10.10">
    <property type="match status" value="1"/>
</dbReference>
<feature type="domain" description="Ubiquitin-like protease family profile" evidence="19">
    <location>
        <begin position="751"/>
        <end position="913"/>
    </location>
</feature>
<dbReference type="SUPFAM" id="SSF48225">
    <property type="entry name" value="Seven-hairpin glycosidases"/>
    <property type="match status" value="1"/>
</dbReference>
<dbReference type="GO" id="GO:0019784">
    <property type="term" value="F:deNEDDylase activity"/>
    <property type="evidence" value="ECO:0007669"/>
    <property type="project" value="UniProtKB-ARBA"/>
</dbReference>
<feature type="compositionally biased region" description="Polar residues" evidence="17">
    <location>
        <begin position="714"/>
        <end position="726"/>
    </location>
</feature>
<feature type="active site" evidence="13">
    <location>
        <position position="578"/>
    </location>
</feature>
<evidence type="ECO:0000256" key="8">
    <source>
        <dbReference type="ARBA" id="ARBA00022807"/>
    </source>
</evidence>
<keyword evidence="7 16" id="KW-0378">Hydrolase</keyword>
<feature type="compositionally biased region" description="Polar residues" evidence="17">
    <location>
        <begin position="963"/>
        <end position="974"/>
    </location>
</feature>
<organism evidence="20 21">
    <name type="scientific">Pyrenophora teres f. teres</name>
    <dbReference type="NCBI Taxonomy" id="97479"/>
    <lineage>
        <taxon>Eukaryota</taxon>
        <taxon>Fungi</taxon>
        <taxon>Dikarya</taxon>
        <taxon>Ascomycota</taxon>
        <taxon>Pezizomycotina</taxon>
        <taxon>Dothideomycetes</taxon>
        <taxon>Pleosporomycetidae</taxon>
        <taxon>Pleosporales</taxon>
        <taxon>Pleosporineae</taxon>
        <taxon>Pleosporaceae</taxon>
        <taxon>Pyrenophora</taxon>
    </lineage>
</organism>
<comment type="cofactor">
    <cofactor evidence="1 14">
        <name>Ca(2+)</name>
        <dbReference type="ChEBI" id="CHEBI:29108"/>
    </cofactor>
</comment>
<dbReference type="GO" id="GO:0000338">
    <property type="term" value="P:protein deneddylation"/>
    <property type="evidence" value="ECO:0007669"/>
    <property type="project" value="UniProtKB-ARBA"/>
</dbReference>
<dbReference type="InterPro" id="IPR038765">
    <property type="entry name" value="Papain-like_cys_pep_sf"/>
</dbReference>
<dbReference type="Pfam" id="PF02902">
    <property type="entry name" value="Peptidase_C48"/>
    <property type="match status" value="1"/>
</dbReference>
<dbReference type="GO" id="GO:0016020">
    <property type="term" value="C:membrane"/>
    <property type="evidence" value="ECO:0007669"/>
    <property type="project" value="InterPro"/>
</dbReference>
<evidence type="ECO:0000256" key="5">
    <source>
        <dbReference type="ARBA" id="ARBA00022670"/>
    </source>
</evidence>
<feature type="region of interest" description="Disordered" evidence="17">
    <location>
        <begin position="951"/>
        <end position="988"/>
    </location>
</feature>
<keyword evidence="16" id="KW-0326">Glycosidase</keyword>
<sequence length="988" mass="111238">MNSTRDPFNRRGKASFKTPTAFGILQNAANKTAFQAVQSTRQAVEATRQAIQDSDMSFAIPRNVPNFESAQRKFEDNVWNKIPGNEKGLPMYKDKPSGKVYGYGGARGRRGFLRSKRGVGLIALVILGLLYWFGWSSEGTNVVVEEKDKGKSLVSNMGGSVTGKKKKKIDWDKRRQAVKDAFLLSWNAYEEHGWGYDEYHPVSKKGRYMAEPNGLGWIIVDALDTLMIMNCTREINHAREWISTSLDYDKKQDVNTFETTIRMLGGLLSAHYLQDTLPGLKPANSNDEDLFLEKATDLADRLMGAYESPSGVPWASVVLRDAKGEASHADGGASSTAEATTLQLEMKYLAFLTGEAHYWEVAEKVMQVVDNNGAKDGLLPIFIYADKGTFRGSEIRWGSRGDSYYEYLPKQYLQTNKQEPVYLEMWKESLNGAKKHLLAYTKHSHFTVLAELPGGIEGKLFPKMDHLVCFLPGTIALATTGGATLAEARKLPTWGKQQEEDITLARELTKTCMGMYKVTATGLAPEIAHFELDDPPKMYRTEILASKSELDTDVPEGEGWKSDFIIKPADAHNLQRPETVESLLYMWRITGDDIYREWGWDMFEAFVKHTIVEDNGGFSSVGDVTKVPPPTRDNMESFWLAETLKYMYLLFSPNDLLPLDQIVLNTEAHPFPRFDASKKRFKTGWERIPRDEKGNLVPKKAEEAKKTTRATESFGKSTASTATSMPGSFSRMINKAGMRRLGDPSPDEAYLSLTRADLDSIKTNDWLTDNAIAFWQEYLEREELTNFPKASIVLLRPSMAYMLRQSAEPLALKEALPDFSRTTHVFLPINDNSDVTQAEGGSHWSLLLVSIIDGVSFHYDSMTQSNEREARSTTMKLEQLLGKRLRFIPMADSPQQENGSDCGVFVCVLMRHLLLKRLLRADASKKVSMSMRDAHIDAKDGRKTMLKVIEDRRIEGKRRRSGSHSPFRNPSAHSKSPPRIGDEQSQER</sequence>
<reference evidence="20" key="1">
    <citation type="submission" date="2021-02" db="EMBL/GenBank/DDBJ databases">
        <authorList>
            <person name="Syme A R."/>
            <person name="Syme A R."/>
            <person name="Moolhuijzen P."/>
        </authorList>
    </citation>
    <scope>NUCLEOTIDE SEQUENCE</scope>
    <source>
        <strain evidence="20">W1-1</strain>
    </source>
</reference>
<dbReference type="EMBL" id="HG992981">
    <property type="protein sequence ID" value="CAE7177737.1"/>
    <property type="molecule type" value="Genomic_DNA"/>
</dbReference>
<dbReference type="GO" id="GO:0005783">
    <property type="term" value="C:endoplasmic reticulum"/>
    <property type="evidence" value="ECO:0007669"/>
    <property type="project" value="TreeGrafter"/>
</dbReference>
<comment type="similarity">
    <text evidence="3">Belongs to the peptidase C48 family.</text>
</comment>
<dbReference type="GO" id="GO:0008234">
    <property type="term" value="F:cysteine-type peptidase activity"/>
    <property type="evidence" value="ECO:0007669"/>
    <property type="project" value="UniProtKB-KW"/>
</dbReference>
<feature type="transmembrane region" description="Helical" evidence="18">
    <location>
        <begin position="118"/>
        <end position="135"/>
    </location>
</feature>
<name>A0A6S6W4A8_9PLEO</name>
<dbReference type="Gene3D" id="3.40.395.10">
    <property type="entry name" value="Adenoviral Proteinase, Chain A"/>
    <property type="match status" value="1"/>
</dbReference>
<keyword evidence="5" id="KW-0645">Protease</keyword>
<dbReference type="GO" id="GO:0004571">
    <property type="term" value="F:mannosyl-oligosaccharide 1,2-alpha-mannosidase activity"/>
    <property type="evidence" value="ECO:0007669"/>
    <property type="project" value="UniProtKB-EC"/>
</dbReference>
<keyword evidence="9 14" id="KW-0106">Calcium</keyword>
<comment type="pathway">
    <text evidence="2">Protein modification; protein glycosylation.</text>
</comment>
<evidence type="ECO:0000256" key="17">
    <source>
        <dbReference type="SAM" id="MobiDB-lite"/>
    </source>
</evidence>
<evidence type="ECO:0000256" key="4">
    <source>
        <dbReference type="ARBA" id="ARBA00007658"/>
    </source>
</evidence>
<keyword evidence="18" id="KW-0472">Membrane</keyword>
<evidence type="ECO:0000313" key="20">
    <source>
        <dbReference type="EMBL" id="CAE7177737.1"/>
    </source>
</evidence>
<evidence type="ECO:0000256" key="18">
    <source>
        <dbReference type="SAM" id="Phobius"/>
    </source>
</evidence>
<dbReference type="GO" id="GO:0005975">
    <property type="term" value="P:carbohydrate metabolic process"/>
    <property type="evidence" value="ECO:0007669"/>
    <property type="project" value="InterPro"/>
</dbReference>
<keyword evidence="18" id="KW-0812">Transmembrane</keyword>
<proteinExistence type="inferred from homology"/>